<name>A0AA44BRD8_CLOBO</name>
<accession>A0AA44BRD8</accession>
<gene>
    <name evidence="1" type="ORF">FC964_19140</name>
</gene>
<proteinExistence type="predicted"/>
<reference evidence="1 2" key="1">
    <citation type="submission" date="2019-04" db="EMBL/GenBank/DDBJ databases">
        <title>Genome sequencing of Clostridium botulinum Groups I-IV and Clostridium butyricum.</title>
        <authorList>
            <person name="Brunt J."/>
            <person name="Van Vliet A.H.M."/>
            <person name="Stringer S.C."/>
            <person name="Carter A.T."/>
            <person name="Peck M.W."/>
        </authorList>
    </citation>
    <scope>NUCLEOTIDE SEQUENCE [LARGE SCALE GENOMIC DNA]</scope>
    <source>
        <strain evidence="1 2">IFR 15/034</strain>
    </source>
</reference>
<protein>
    <submittedName>
        <fullName evidence="1">Uncharacterized protein</fullName>
    </submittedName>
</protein>
<dbReference type="AlphaFoldDB" id="A0AA44BRD8"/>
<evidence type="ECO:0000313" key="2">
    <source>
        <dbReference type="Proteomes" id="UP000482543"/>
    </source>
</evidence>
<organism evidence="1 2">
    <name type="scientific">Clostridium botulinum</name>
    <dbReference type="NCBI Taxonomy" id="1491"/>
    <lineage>
        <taxon>Bacteria</taxon>
        <taxon>Bacillati</taxon>
        <taxon>Bacillota</taxon>
        <taxon>Clostridia</taxon>
        <taxon>Eubacteriales</taxon>
        <taxon>Clostridiaceae</taxon>
        <taxon>Clostridium</taxon>
    </lineage>
</organism>
<dbReference type="Proteomes" id="UP000482543">
    <property type="component" value="Unassembled WGS sequence"/>
</dbReference>
<evidence type="ECO:0000313" key="1">
    <source>
        <dbReference type="EMBL" id="NFI23423.1"/>
    </source>
</evidence>
<dbReference type="EMBL" id="SWRJ01000012">
    <property type="protein sequence ID" value="NFI23423.1"/>
    <property type="molecule type" value="Genomic_DNA"/>
</dbReference>
<comment type="caution">
    <text evidence="1">The sequence shown here is derived from an EMBL/GenBank/DDBJ whole genome shotgun (WGS) entry which is preliminary data.</text>
</comment>
<sequence>MQEKINLGQITSLIHCKDCGMPIEIYPSQKETVCKNCSNRINLECILGIDLAKDYNSHFKNKIKE</sequence>